<evidence type="ECO:0000313" key="2">
    <source>
        <dbReference type="Proteomes" id="UP000053477"/>
    </source>
</evidence>
<sequence>MGRDHFNRLPNELLMEIFHLAFQSQFLDTEPHGNGQTYSLAELKTIGREPRRDLRTFPFPLHSGSDTPRNITAVCRAWRSLTLQMPNLWSSLCLGSTADDWDEEILDEWLFRQNEQPIDLFVDFGNPNQTNCASGDPLYVFQFLHHTKRLRSITFDLRSDRGNFRALQKTFEDLQWKCTLVKSPRQNLCWNRHKYHQKRSFIPLGWR</sequence>
<protein>
    <submittedName>
        <fullName evidence="1">Uncharacterized protein</fullName>
    </submittedName>
</protein>
<evidence type="ECO:0000313" key="1">
    <source>
        <dbReference type="EMBL" id="KLO12512.1"/>
    </source>
</evidence>
<dbReference type="AlphaFoldDB" id="A0A0H2RLR6"/>
<dbReference type="InParanoid" id="A0A0H2RLR6"/>
<reference evidence="1 2" key="1">
    <citation type="submission" date="2015-04" db="EMBL/GenBank/DDBJ databases">
        <title>Complete genome sequence of Schizopora paradoxa KUC8140, a cosmopolitan wood degrader in East Asia.</title>
        <authorList>
            <consortium name="DOE Joint Genome Institute"/>
            <person name="Min B."/>
            <person name="Park H."/>
            <person name="Jang Y."/>
            <person name="Kim J.-J."/>
            <person name="Kim K.H."/>
            <person name="Pangilinan J."/>
            <person name="Lipzen A."/>
            <person name="Riley R."/>
            <person name="Grigoriev I.V."/>
            <person name="Spatafora J.W."/>
            <person name="Choi I.-G."/>
        </authorList>
    </citation>
    <scope>NUCLEOTIDE SEQUENCE [LARGE SCALE GENOMIC DNA]</scope>
    <source>
        <strain evidence="1 2">KUC8140</strain>
    </source>
</reference>
<dbReference type="OrthoDB" id="2269034at2759"/>
<dbReference type="Gene3D" id="1.20.1280.50">
    <property type="match status" value="1"/>
</dbReference>
<gene>
    <name evidence="1" type="ORF">SCHPADRAFT_414493</name>
</gene>
<proteinExistence type="predicted"/>
<name>A0A0H2RLR6_9AGAM</name>
<organism evidence="1 2">
    <name type="scientific">Schizopora paradoxa</name>
    <dbReference type="NCBI Taxonomy" id="27342"/>
    <lineage>
        <taxon>Eukaryota</taxon>
        <taxon>Fungi</taxon>
        <taxon>Dikarya</taxon>
        <taxon>Basidiomycota</taxon>
        <taxon>Agaricomycotina</taxon>
        <taxon>Agaricomycetes</taxon>
        <taxon>Hymenochaetales</taxon>
        <taxon>Schizoporaceae</taxon>
        <taxon>Schizopora</taxon>
    </lineage>
</organism>
<dbReference type="EMBL" id="KQ085976">
    <property type="protein sequence ID" value="KLO12512.1"/>
    <property type="molecule type" value="Genomic_DNA"/>
</dbReference>
<accession>A0A0H2RLR6</accession>
<dbReference type="Proteomes" id="UP000053477">
    <property type="component" value="Unassembled WGS sequence"/>
</dbReference>
<keyword evidence="2" id="KW-1185">Reference proteome</keyword>